<accession>A0A5P9QDA0</accession>
<organism evidence="3 4">
    <name type="scientific">Luteimicrobium xylanilyticum</name>
    <dbReference type="NCBI Taxonomy" id="1133546"/>
    <lineage>
        <taxon>Bacteria</taxon>
        <taxon>Bacillati</taxon>
        <taxon>Actinomycetota</taxon>
        <taxon>Actinomycetes</taxon>
        <taxon>Micrococcales</taxon>
        <taxon>Luteimicrobium</taxon>
    </lineage>
</organism>
<dbReference type="GO" id="GO:0003700">
    <property type="term" value="F:DNA-binding transcription factor activity"/>
    <property type="evidence" value="ECO:0007669"/>
    <property type="project" value="TreeGrafter"/>
</dbReference>
<dbReference type="PANTHER" id="PTHR46797:SF1">
    <property type="entry name" value="METHYLPHOSPHONATE SYNTHASE"/>
    <property type="match status" value="1"/>
</dbReference>
<sequence>MATEPLTIGRRIRHFRTQAGLTLDALGEQAGAAPSQLSQIENGRREPRLSLLQRVADALGVPLTDLLTDDAPTPRDALEIELERAQRRPLYATLGLPSVKVSQKLPMPVLESLVGLHGELARRESESIATPEQARRANTAVRLGMQARDNHLAEIEDVAEEMVRRAGYEGGALTHRMVTVMAQQLGFELVHVGDLPPTTRTVTDLENRRIYLPSSSIPGGHGLRSLALQAIAHRVLEHARPASYEAFLGQRNEINYFAAACLMPRFVAGPWLEARKHDRDLAIEDLRDAFGVTHEAAARRFTNLATVVLGIRCHFLRVQEDGSLYRGYENDGFLLRADVTGAIEGQPVCRWFGARTAFTSHDRTTEWYQYTDTPAGTFWCSTQAGATASGDFTVTVGVPFAQSKWFRGRDTTARRTSTCPDDACCRRPPDAVSARWAEASWPSARMRRQTFGPLPTGAFPGVDQTDVYDFLTRHAPDDGVRRPASSG</sequence>
<dbReference type="OrthoDB" id="9810578at2"/>
<name>A0A5P9QDA0_9MICO</name>
<dbReference type="SMART" id="SM00530">
    <property type="entry name" value="HTH_XRE"/>
    <property type="match status" value="1"/>
</dbReference>
<dbReference type="PANTHER" id="PTHR46797">
    <property type="entry name" value="HTH-TYPE TRANSCRIPTIONAL REGULATOR"/>
    <property type="match status" value="1"/>
</dbReference>
<dbReference type="InterPro" id="IPR050807">
    <property type="entry name" value="TransReg_Diox_bact_type"/>
</dbReference>
<dbReference type="Gene3D" id="1.10.260.40">
    <property type="entry name" value="lambda repressor-like DNA-binding domains"/>
    <property type="match status" value="1"/>
</dbReference>
<dbReference type="AlphaFoldDB" id="A0A5P9QDA0"/>
<evidence type="ECO:0000313" key="4">
    <source>
        <dbReference type="Proteomes" id="UP000326702"/>
    </source>
</evidence>
<dbReference type="SUPFAM" id="SSF47413">
    <property type="entry name" value="lambda repressor-like DNA-binding domains"/>
    <property type="match status" value="1"/>
</dbReference>
<dbReference type="PROSITE" id="PS50943">
    <property type="entry name" value="HTH_CROC1"/>
    <property type="match status" value="1"/>
</dbReference>
<reference evidence="3 4" key="1">
    <citation type="submission" date="2019-10" db="EMBL/GenBank/DDBJ databases">
        <title>Genome sequence of Luteimicrobium xylanilyticum HY-24.</title>
        <authorList>
            <person name="Kim D.Y."/>
            <person name="Park H.-Y."/>
        </authorList>
    </citation>
    <scope>NUCLEOTIDE SEQUENCE [LARGE SCALE GENOMIC DNA]</scope>
    <source>
        <strain evidence="3 4">HY-24</strain>
    </source>
</reference>
<dbReference type="InterPro" id="IPR001387">
    <property type="entry name" value="Cro/C1-type_HTH"/>
</dbReference>
<proteinExistence type="predicted"/>
<dbReference type="InterPro" id="IPR010982">
    <property type="entry name" value="Lambda_DNA-bd_dom_sf"/>
</dbReference>
<dbReference type="EMBL" id="CP045529">
    <property type="protein sequence ID" value="QFU99443.1"/>
    <property type="molecule type" value="Genomic_DNA"/>
</dbReference>
<dbReference type="Proteomes" id="UP000326702">
    <property type="component" value="Chromosome"/>
</dbReference>
<dbReference type="KEGG" id="lxl:KDY119_02974"/>
<evidence type="ECO:0000256" key="1">
    <source>
        <dbReference type="ARBA" id="ARBA00023125"/>
    </source>
</evidence>
<keyword evidence="4" id="KW-1185">Reference proteome</keyword>
<protein>
    <recommendedName>
        <fullName evidence="2">HTH cro/C1-type domain-containing protein</fullName>
    </recommendedName>
</protein>
<evidence type="ECO:0000259" key="2">
    <source>
        <dbReference type="PROSITE" id="PS50943"/>
    </source>
</evidence>
<gene>
    <name evidence="3" type="ORF">KDY119_02974</name>
</gene>
<dbReference type="Pfam" id="PF13560">
    <property type="entry name" value="HTH_31"/>
    <property type="match status" value="1"/>
</dbReference>
<feature type="domain" description="HTH cro/C1-type" evidence="2">
    <location>
        <begin position="12"/>
        <end position="66"/>
    </location>
</feature>
<evidence type="ECO:0000313" key="3">
    <source>
        <dbReference type="EMBL" id="QFU99443.1"/>
    </source>
</evidence>
<keyword evidence="1" id="KW-0238">DNA-binding</keyword>
<dbReference type="GO" id="GO:0003677">
    <property type="term" value="F:DNA binding"/>
    <property type="evidence" value="ECO:0007669"/>
    <property type="project" value="UniProtKB-KW"/>
</dbReference>
<dbReference type="RefSeq" id="WP_036947339.1">
    <property type="nucleotide sequence ID" value="NZ_BAABIH010000008.1"/>
</dbReference>
<dbReference type="GO" id="GO:0005829">
    <property type="term" value="C:cytosol"/>
    <property type="evidence" value="ECO:0007669"/>
    <property type="project" value="TreeGrafter"/>
</dbReference>
<dbReference type="CDD" id="cd00093">
    <property type="entry name" value="HTH_XRE"/>
    <property type="match status" value="1"/>
</dbReference>